<organism evidence="1 2">
    <name type="scientific">Cylicostephanus goldi</name>
    <name type="common">Nematode worm</name>
    <dbReference type="NCBI Taxonomy" id="71465"/>
    <lineage>
        <taxon>Eukaryota</taxon>
        <taxon>Metazoa</taxon>
        <taxon>Ecdysozoa</taxon>
        <taxon>Nematoda</taxon>
        <taxon>Chromadorea</taxon>
        <taxon>Rhabditida</taxon>
        <taxon>Rhabditina</taxon>
        <taxon>Rhabditomorpha</taxon>
        <taxon>Strongyloidea</taxon>
        <taxon>Strongylidae</taxon>
        <taxon>Cylicostephanus</taxon>
    </lineage>
</organism>
<dbReference type="EMBL" id="UYRV01105538">
    <property type="protein sequence ID" value="VDN21292.1"/>
    <property type="molecule type" value="Genomic_DNA"/>
</dbReference>
<dbReference type="AlphaFoldDB" id="A0A3P7PMZ1"/>
<dbReference type="Proteomes" id="UP000271889">
    <property type="component" value="Unassembled WGS sequence"/>
</dbReference>
<reference evidence="1 2" key="1">
    <citation type="submission" date="2018-11" db="EMBL/GenBank/DDBJ databases">
        <authorList>
            <consortium name="Pathogen Informatics"/>
        </authorList>
    </citation>
    <scope>NUCLEOTIDE SEQUENCE [LARGE SCALE GENOMIC DNA]</scope>
</reference>
<keyword evidence="2" id="KW-1185">Reference proteome</keyword>
<proteinExistence type="predicted"/>
<evidence type="ECO:0000313" key="1">
    <source>
        <dbReference type="EMBL" id="VDN21292.1"/>
    </source>
</evidence>
<gene>
    <name evidence="1" type="ORF">CGOC_LOCUS8998</name>
</gene>
<accession>A0A3P7PMZ1</accession>
<evidence type="ECO:0000313" key="2">
    <source>
        <dbReference type="Proteomes" id="UP000271889"/>
    </source>
</evidence>
<dbReference type="OrthoDB" id="5832381at2759"/>
<sequence length="30" mass="3409">MGPHRLNIVKKGGFIGDAYEDEAEDRVFFP</sequence>
<name>A0A3P7PMZ1_CYLGO</name>
<protein>
    <submittedName>
        <fullName evidence="1">Uncharacterized protein</fullName>
    </submittedName>
</protein>